<dbReference type="Gene3D" id="3.40.50.300">
    <property type="entry name" value="P-loop containing nucleotide triphosphate hydrolases"/>
    <property type="match status" value="1"/>
</dbReference>
<evidence type="ECO:0000256" key="6">
    <source>
        <dbReference type="ARBA" id="ARBA00022840"/>
    </source>
</evidence>
<dbReference type="GO" id="GO:0005524">
    <property type="term" value="F:ATP binding"/>
    <property type="evidence" value="ECO:0007669"/>
    <property type="project" value="UniProtKB-KW"/>
</dbReference>
<accession>N0BJG9</accession>
<dbReference type="GeneID" id="15391913"/>
<dbReference type="PANTHER" id="PTHR12755">
    <property type="entry name" value="CLEAVAGE/POLYADENYLATION FACTOR IA SUBUNIT CLP1P"/>
    <property type="match status" value="1"/>
</dbReference>
<comment type="function">
    <text evidence="7">Polynucleotide kinase that can phosphorylate the 5'-hydroxyl groups of both single-stranded RNA (ssRNA) and single-stranded DNA (ssDNA). Exhibits a strong preference for ssRNA.</text>
</comment>
<protein>
    <recommendedName>
        <fullName evidence="2">polynucleotide 5'-hydroxyl-kinase</fullName>
        <ecNumber evidence="2">2.7.1.78</ecNumber>
    </recommendedName>
</protein>
<evidence type="ECO:0000256" key="3">
    <source>
        <dbReference type="ARBA" id="ARBA00022679"/>
    </source>
</evidence>
<dbReference type="InterPro" id="IPR045116">
    <property type="entry name" value="Clp1/Grc3"/>
</dbReference>
<dbReference type="Pfam" id="PF16575">
    <property type="entry name" value="CLP1_P"/>
    <property type="match status" value="1"/>
</dbReference>
<dbReference type="GO" id="GO:0006396">
    <property type="term" value="P:RNA processing"/>
    <property type="evidence" value="ECO:0007669"/>
    <property type="project" value="InterPro"/>
</dbReference>
<evidence type="ECO:0000313" key="11">
    <source>
        <dbReference type="EMBL" id="AGK60300.1"/>
    </source>
</evidence>
<gene>
    <name evidence="11" type="ORF">Asulf_00267</name>
</gene>
<dbReference type="GO" id="GO:0051734">
    <property type="term" value="F:ATP-dependent polynucleotide 5'-hydroxyl-kinase activity"/>
    <property type="evidence" value="ECO:0007669"/>
    <property type="project" value="UniProtKB-EC"/>
</dbReference>
<evidence type="ECO:0000256" key="7">
    <source>
        <dbReference type="ARBA" id="ARBA00024737"/>
    </source>
</evidence>
<comment type="catalytic activity">
    <reaction evidence="8">
        <text>a 5'-end dephospho-ribonucleoside-RNA + ATP = a 5'-end 5'-phospho-ribonucleoside-RNA + ADP + H(+)</text>
        <dbReference type="Rhea" id="RHEA:54580"/>
        <dbReference type="Rhea" id="RHEA-COMP:13936"/>
        <dbReference type="Rhea" id="RHEA-COMP:15179"/>
        <dbReference type="ChEBI" id="CHEBI:15378"/>
        <dbReference type="ChEBI" id="CHEBI:30616"/>
        <dbReference type="ChEBI" id="CHEBI:138282"/>
        <dbReference type="ChEBI" id="CHEBI:138284"/>
        <dbReference type="ChEBI" id="CHEBI:456216"/>
        <dbReference type="EC" id="2.7.1.78"/>
    </reaction>
</comment>
<keyword evidence="5" id="KW-0418">Kinase</keyword>
<evidence type="ECO:0000259" key="10">
    <source>
        <dbReference type="Pfam" id="PF16575"/>
    </source>
</evidence>
<proteinExistence type="predicted"/>
<keyword evidence="12" id="KW-1185">Reference proteome</keyword>
<evidence type="ECO:0000256" key="5">
    <source>
        <dbReference type="ARBA" id="ARBA00022777"/>
    </source>
</evidence>
<reference evidence="11 12" key="1">
    <citation type="journal article" date="2013" name="Genome Announc.">
        <title>Complete Genome Sequence of the Thermophilic and Facultatively Chemolithoautotrophic Sulfate Reducer Archaeoglobus sulfaticallidus Strain PM70-1T.</title>
        <authorList>
            <person name="Stokke R."/>
            <person name="Hocking W.P."/>
            <person name="Steinsbu B.O."/>
            <person name="Steen I.H."/>
        </authorList>
    </citation>
    <scope>NUCLEOTIDE SEQUENCE [LARGE SCALE GENOMIC DNA]</scope>
    <source>
        <strain evidence="11">PM70-1</strain>
    </source>
</reference>
<evidence type="ECO:0000256" key="4">
    <source>
        <dbReference type="ARBA" id="ARBA00022741"/>
    </source>
</evidence>
<evidence type="ECO:0000256" key="2">
    <source>
        <dbReference type="ARBA" id="ARBA00012157"/>
    </source>
</evidence>
<organism evidence="11 12">
    <name type="scientific">Archaeoglobus sulfaticallidus PM70-1</name>
    <dbReference type="NCBI Taxonomy" id="387631"/>
    <lineage>
        <taxon>Archaea</taxon>
        <taxon>Methanobacteriati</taxon>
        <taxon>Methanobacteriota</taxon>
        <taxon>Archaeoglobi</taxon>
        <taxon>Archaeoglobales</taxon>
        <taxon>Archaeoglobaceae</taxon>
        <taxon>Archaeoglobus</taxon>
    </lineage>
</organism>
<feature type="domain" description="Clp1 P-loop" evidence="10">
    <location>
        <begin position="93"/>
        <end position="259"/>
    </location>
</feature>
<dbReference type="InterPro" id="IPR027417">
    <property type="entry name" value="P-loop_NTPase"/>
</dbReference>
<evidence type="ECO:0000313" key="12">
    <source>
        <dbReference type="Proteomes" id="UP000013307"/>
    </source>
</evidence>
<dbReference type="STRING" id="387631.Asulf_00267"/>
<keyword evidence="4" id="KW-0547">Nucleotide-binding</keyword>
<comment type="catalytic activity">
    <reaction evidence="9">
        <text>a 5'-end dephospho-2'-deoxyribonucleoside-DNA + ATP = a 5'-end 5'-phospho-2'-deoxyribonucleoside-DNA + ADP + H(+)</text>
        <dbReference type="Rhea" id="RHEA:15669"/>
        <dbReference type="Rhea" id="RHEA-COMP:13180"/>
        <dbReference type="Rhea" id="RHEA-COMP:13184"/>
        <dbReference type="ChEBI" id="CHEBI:15378"/>
        <dbReference type="ChEBI" id="CHEBI:30616"/>
        <dbReference type="ChEBI" id="CHEBI:136412"/>
        <dbReference type="ChEBI" id="CHEBI:136416"/>
        <dbReference type="ChEBI" id="CHEBI:456216"/>
        <dbReference type="EC" id="2.7.1.78"/>
    </reaction>
</comment>
<dbReference type="AlphaFoldDB" id="N0BJG9"/>
<evidence type="ECO:0000256" key="9">
    <source>
        <dbReference type="ARBA" id="ARBA00044673"/>
    </source>
</evidence>
<dbReference type="eggNOG" id="arCOG04127">
    <property type="taxonomic scope" value="Archaea"/>
</dbReference>
<keyword evidence="3" id="KW-0808">Transferase</keyword>
<keyword evidence="6" id="KW-0067">ATP-binding</keyword>
<dbReference type="InterPro" id="IPR032319">
    <property type="entry name" value="CLP1_P"/>
</dbReference>
<sequence length="404" mass="45461">MILEEKKNTTLIIKGPSEIRVIKGIVSVFGCRIDQLSIAKEKTIPVYLEEDSTIEIPDNTFYIPVNGSTIPESWEKLVKKFRNKSNESFFIYGESDSGKSSIAAYLSNRLDGKKVIVDLDIGQASVSHPASMGIGITDGRITSISDVRVVDGAFVGSISPVGRETRCINAVMEIRKKIRKLEGWKIIDSTGWIRGRRANEYKLAKISILEPTAIIAFKTPPFLDFIDCDVFMLESFAGKRSKNQRSSYRAEKYSKFLEGASIIELNLKNLKSRWNPIGDRISRDELEILKDILDTEVVYAGKGSYSLSIVTVSKVEVGREVVRSIKEMFGIEDLLMLSKDDLDGLVVGFYAKDGRYLGFGLIRNIDFEKGLVEIQTSVSGEIARIEFAEFRLDDNRREIFLRSY</sequence>
<dbReference type="PANTHER" id="PTHR12755:SF3">
    <property type="entry name" value="POLYNUCLEOTIDE 5'-HYDROXYL-KINASE NOL9"/>
    <property type="match status" value="1"/>
</dbReference>
<dbReference type="EC" id="2.7.1.78" evidence="2"/>
<dbReference type="EMBL" id="CP005290">
    <property type="protein sequence ID" value="AGK60300.1"/>
    <property type="molecule type" value="Genomic_DNA"/>
</dbReference>
<dbReference type="KEGG" id="ast:Asulf_00267"/>
<dbReference type="RefSeq" id="WP_015589899.1">
    <property type="nucleotide sequence ID" value="NC_021169.1"/>
</dbReference>
<comment type="cofactor">
    <cofactor evidence="1">
        <name>a divalent metal cation</name>
        <dbReference type="ChEBI" id="CHEBI:60240"/>
    </cofactor>
</comment>
<dbReference type="SUPFAM" id="SSF52540">
    <property type="entry name" value="P-loop containing nucleoside triphosphate hydrolases"/>
    <property type="match status" value="1"/>
</dbReference>
<evidence type="ECO:0000256" key="1">
    <source>
        <dbReference type="ARBA" id="ARBA00001968"/>
    </source>
</evidence>
<evidence type="ECO:0000256" key="8">
    <source>
        <dbReference type="ARBA" id="ARBA00044641"/>
    </source>
</evidence>
<dbReference type="OrthoDB" id="359472at2157"/>
<dbReference type="Proteomes" id="UP000013307">
    <property type="component" value="Chromosome"/>
</dbReference>
<dbReference type="HOGENOM" id="CLU_051301_1_0_2"/>
<name>N0BJG9_9EURY</name>